<accession>A0A1K1KQS2</accession>
<feature type="binding site" evidence="7">
    <location>
        <position position="102"/>
    </location>
    <ligand>
        <name>Zn(2+)</name>
        <dbReference type="ChEBI" id="CHEBI:29105"/>
    </ligand>
</feature>
<keyword evidence="7" id="KW-0479">Metal-binding</keyword>
<dbReference type="Pfam" id="PF01475">
    <property type="entry name" value="FUR"/>
    <property type="match status" value="1"/>
</dbReference>
<dbReference type="Gene3D" id="1.10.10.10">
    <property type="entry name" value="Winged helix-like DNA-binding domain superfamily/Winged helix DNA-binding domain"/>
    <property type="match status" value="1"/>
</dbReference>
<comment type="similarity">
    <text evidence="1">Belongs to the Fur family.</text>
</comment>
<dbReference type="EMBL" id="LT630287">
    <property type="protein sequence ID" value="SFV41193.1"/>
    <property type="molecule type" value="Genomic_DNA"/>
</dbReference>
<sequence length="151" mass="17279">MLRNQEMLVTAAENLKEHGIKNTPQRQAILAYLMTSHEHPSIEMIYEHVRQSGFSVSLATVYNTLELLQANKLITEVAPDNDGHMRYDYLDKPHYHVICVSCNKIVDVFDDSFKQLEKKAAVETGYQIYNSQYEVYGLCPACQAKQQAAHE</sequence>
<dbReference type="InterPro" id="IPR036388">
    <property type="entry name" value="WH-like_DNA-bd_sf"/>
</dbReference>
<evidence type="ECO:0000256" key="7">
    <source>
        <dbReference type="PIRSR" id="PIRSR602481-1"/>
    </source>
</evidence>
<name>A0A1K1KQS2_9LACO</name>
<dbReference type="Proteomes" id="UP000190935">
    <property type="component" value="Chromosome I"/>
</dbReference>
<evidence type="ECO:0000256" key="1">
    <source>
        <dbReference type="ARBA" id="ARBA00007957"/>
    </source>
</evidence>
<dbReference type="GO" id="GO:0003700">
    <property type="term" value="F:DNA-binding transcription factor activity"/>
    <property type="evidence" value="ECO:0007669"/>
    <property type="project" value="InterPro"/>
</dbReference>
<dbReference type="InterPro" id="IPR002481">
    <property type="entry name" value="FUR"/>
</dbReference>
<dbReference type="GO" id="GO:0045892">
    <property type="term" value="P:negative regulation of DNA-templated transcription"/>
    <property type="evidence" value="ECO:0007669"/>
    <property type="project" value="TreeGrafter"/>
</dbReference>
<gene>
    <name evidence="8" type="ORF">LAC1533_1770</name>
</gene>
<dbReference type="InterPro" id="IPR036390">
    <property type="entry name" value="WH_DNA-bd_sf"/>
</dbReference>
<protein>
    <submittedName>
        <fullName evidence="8">Peroxide stress regulator PerR, FUR family</fullName>
    </submittedName>
</protein>
<dbReference type="KEGG" id="laca:LAC1533_1770"/>
<evidence type="ECO:0000256" key="5">
    <source>
        <dbReference type="ARBA" id="ARBA00023125"/>
    </source>
</evidence>
<dbReference type="SUPFAM" id="SSF46785">
    <property type="entry name" value="Winged helix' DNA-binding domain"/>
    <property type="match status" value="1"/>
</dbReference>
<dbReference type="PANTHER" id="PTHR33202:SF7">
    <property type="entry name" value="FERRIC UPTAKE REGULATION PROTEIN"/>
    <property type="match status" value="1"/>
</dbReference>
<keyword evidence="6" id="KW-0804">Transcription</keyword>
<dbReference type="CDD" id="cd07153">
    <property type="entry name" value="Fur_like"/>
    <property type="match status" value="1"/>
</dbReference>
<dbReference type="RefSeq" id="WP_010498446.1">
    <property type="nucleotide sequence ID" value="NZ_JQBK01000087.1"/>
</dbReference>
<feature type="binding site" evidence="7">
    <location>
        <position position="99"/>
    </location>
    <ligand>
        <name>Zn(2+)</name>
        <dbReference type="ChEBI" id="CHEBI:29105"/>
    </ligand>
</feature>
<keyword evidence="3 7" id="KW-0862">Zinc</keyword>
<dbReference type="AlphaFoldDB" id="A0A1K1KQS2"/>
<dbReference type="GO" id="GO:0000976">
    <property type="term" value="F:transcription cis-regulatory region binding"/>
    <property type="evidence" value="ECO:0007669"/>
    <property type="project" value="TreeGrafter"/>
</dbReference>
<evidence type="ECO:0000256" key="2">
    <source>
        <dbReference type="ARBA" id="ARBA00022491"/>
    </source>
</evidence>
<reference evidence="9" key="1">
    <citation type="submission" date="2016-11" db="EMBL/GenBank/DDBJ databases">
        <authorList>
            <person name="Papadimitriou K."/>
        </authorList>
    </citation>
    <scope>NUCLEOTIDE SEQUENCE [LARGE SCALE GENOMIC DNA]</scope>
    <source>
        <strain evidence="9">ACA-DC 1533</strain>
    </source>
</reference>
<evidence type="ECO:0000256" key="3">
    <source>
        <dbReference type="ARBA" id="ARBA00022833"/>
    </source>
</evidence>
<organism evidence="8 9">
    <name type="scientific">Ligilactobacillus acidipiscis</name>
    <dbReference type="NCBI Taxonomy" id="89059"/>
    <lineage>
        <taxon>Bacteria</taxon>
        <taxon>Bacillati</taxon>
        <taxon>Bacillota</taxon>
        <taxon>Bacilli</taxon>
        <taxon>Lactobacillales</taxon>
        <taxon>Lactobacillaceae</taxon>
        <taxon>Ligilactobacillus</taxon>
    </lineage>
</organism>
<dbReference type="GO" id="GO:1900376">
    <property type="term" value="P:regulation of secondary metabolite biosynthetic process"/>
    <property type="evidence" value="ECO:0007669"/>
    <property type="project" value="TreeGrafter"/>
</dbReference>
<evidence type="ECO:0000256" key="4">
    <source>
        <dbReference type="ARBA" id="ARBA00023015"/>
    </source>
</evidence>
<proteinExistence type="inferred from homology"/>
<evidence type="ECO:0000313" key="9">
    <source>
        <dbReference type="Proteomes" id="UP000190935"/>
    </source>
</evidence>
<dbReference type="GeneID" id="95349881"/>
<dbReference type="InterPro" id="IPR043135">
    <property type="entry name" value="Fur_C"/>
</dbReference>
<comment type="cofactor">
    <cofactor evidence="7">
        <name>Zn(2+)</name>
        <dbReference type="ChEBI" id="CHEBI:29105"/>
    </cofactor>
    <text evidence="7">Binds 1 zinc ion per subunit.</text>
</comment>
<dbReference type="OrthoDB" id="8659436at2"/>
<evidence type="ECO:0000256" key="6">
    <source>
        <dbReference type="ARBA" id="ARBA00023163"/>
    </source>
</evidence>
<evidence type="ECO:0000313" key="8">
    <source>
        <dbReference type="EMBL" id="SFV41193.1"/>
    </source>
</evidence>
<keyword evidence="5" id="KW-0238">DNA-binding</keyword>
<dbReference type="GO" id="GO:0008270">
    <property type="term" value="F:zinc ion binding"/>
    <property type="evidence" value="ECO:0007669"/>
    <property type="project" value="TreeGrafter"/>
</dbReference>
<dbReference type="Gene3D" id="3.30.1490.190">
    <property type="match status" value="1"/>
</dbReference>
<dbReference type="PANTHER" id="PTHR33202">
    <property type="entry name" value="ZINC UPTAKE REGULATION PROTEIN"/>
    <property type="match status" value="1"/>
</dbReference>
<feature type="binding site" evidence="7">
    <location>
        <position position="139"/>
    </location>
    <ligand>
        <name>Zn(2+)</name>
        <dbReference type="ChEBI" id="CHEBI:29105"/>
    </ligand>
</feature>
<feature type="binding site" evidence="7">
    <location>
        <position position="142"/>
    </location>
    <ligand>
        <name>Zn(2+)</name>
        <dbReference type="ChEBI" id="CHEBI:29105"/>
    </ligand>
</feature>
<keyword evidence="4" id="KW-0805">Transcription regulation</keyword>
<keyword evidence="2" id="KW-0678">Repressor</keyword>